<evidence type="ECO:0000256" key="7">
    <source>
        <dbReference type="RuleBase" id="RU363032"/>
    </source>
</evidence>
<dbReference type="CDD" id="cd06261">
    <property type="entry name" value="TM_PBP2"/>
    <property type="match status" value="1"/>
</dbReference>
<evidence type="ECO:0000313" key="9">
    <source>
        <dbReference type="EMBL" id="GLQ12092.1"/>
    </source>
</evidence>
<dbReference type="EMBL" id="BSNG01000003">
    <property type="protein sequence ID" value="GLQ12092.1"/>
    <property type="molecule type" value="Genomic_DNA"/>
</dbReference>
<keyword evidence="2 7" id="KW-0813">Transport</keyword>
<sequence>MDTKAVPIRRYIALILASVVFLFPLLLAILASLKTPAEMLQPLSLPSSIYFANYMDAVPLLARPLLNSLLITAPAVVISVLIGALAAFPLATTRLPGDRVIFVLLLMGMFVPFQITQLPVFFTIRSLGLYDNIMGLWLVHAAYAIPFCTFFMRNYFATVPKSLWEAAQMDGCSPASYFVKVLLPASLSGLAALAIVQARYIWNDLLFALTLTNSDNASPVTLKLYGMIGMYESQEGLLMASTLLAAAPIVLAFLLFQNAFTRGLLGGVNK</sequence>
<dbReference type="Proteomes" id="UP001161406">
    <property type="component" value="Unassembled WGS sequence"/>
</dbReference>
<feature type="transmembrane region" description="Helical" evidence="7">
    <location>
        <begin position="237"/>
        <end position="256"/>
    </location>
</feature>
<accession>A0ABQ5UJ69</accession>
<keyword evidence="5 7" id="KW-1133">Transmembrane helix</keyword>
<comment type="caution">
    <text evidence="9">The sequence shown here is derived from an EMBL/GenBank/DDBJ whole genome shotgun (WGS) entry which is preliminary data.</text>
</comment>
<dbReference type="InterPro" id="IPR000515">
    <property type="entry name" value="MetI-like"/>
</dbReference>
<keyword evidence="6 7" id="KW-0472">Membrane</keyword>
<feature type="transmembrane region" description="Helical" evidence="7">
    <location>
        <begin position="65"/>
        <end position="88"/>
    </location>
</feature>
<dbReference type="Gene3D" id="1.10.3720.10">
    <property type="entry name" value="MetI-like"/>
    <property type="match status" value="1"/>
</dbReference>
<reference evidence="9" key="1">
    <citation type="journal article" date="2014" name="Int. J. Syst. Evol. Microbiol.">
        <title>Complete genome of a new Firmicutes species belonging to the dominant human colonic microbiota ('Ruminococcus bicirculans') reveals two chromosomes and a selective capacity to utilize plant glucans.</title>
        <authorList>
            <consortium name="NISC Comparative Sequencing Program"/>
            <person name="Wegmann U."/>
            <person name="Louis P."/>
            <person name="Goesmann A."/>
            <person name="Henrissat B."/>
            <person name="Duncan S.H."/>
            <person name="Flint H.J."/>
        </authorList>
    </citation>
    <scope>NUCLEOTIDE SEQUENCE</scope>
    <source>
        <strain evidence="9">NBRC 103855</strain>
    </source>
</reference>
<reference evidence="9" key="2">
    <citation type="submission" date="2023-01" db="EMBL/GenBank/DDBJ databases">
        <title>Draft genome sequence of Devosia yakushimensis strain NBRC 103855.</title>
        <authorList>
            <person name="Sun Q."/>
            <person name="Mori K."/>
        </authorList>
    </citation>
    <scope>NUCLEOTIDE SEQUENCE</scope>
    <source>
        <strain evidence="9">NBRC 103855</strain>
    </source>
</reference>
<feature type="transmembrane region" description="Helical" evidence="7">
    <location>
        <begin position="134"/>
        <end position="156"/>
    </location>
</feature>
<evidence type="ECO:0000256" key="5">
    <source>
        <dbReference type="ARBA" id="ARBA00022989"/>
    </source>
</evidence>
<evidence type="ECO:0000256" key="4">
    <source>
        <dbReference type="ARBA" id="ARBA00022692"/>
    </source>
</evidence>
<proteinExistence type="inferred from homology"/>
<dbReference type="RefSeq" id="WP_284393887.1">
    <property type="nucleotide sequence ID" value="NZ_BSNG01000003.1"/>
</dbReference>
<dbReference type="SUPFAM" id="SSF161098">
    <property type="entry name" value="MetI-like"/>
    <property type="match status" value="1"/>
</dbReference>
<dbReference type="Pfam" id="PF00528">
    <property type="entry name" value="BPD_transp_1"/>
    <property type="match status" value="1"/>
</dbReference>
<dbReference type="InterPro" id="IPR035906">
    <property type="entry name" value="MetI-like_sf"/>
</dbReference>
<keyword evidence="3" id="KW-1003">Cell membrane</keyword>
<evidence type="ECO:0000256" key="2">
    <source>
        <dbReference type="ARBA" id="ARBA00022448"/>
    </source>
</evidence>
<evidence type="ECO:0000313" key="10">
    <source>
        <dbReference type="Proteomes" id="UP001161406"/>
    </source>
</evidence>
<feature type="transmembrane region" description="Helical" evidence="7">
    <location>
        <begin position="100"/>
        <end position="122"/>
    </location>
</feature>
<evidence type="ECO:0000259" key="8">
    <source>
        <dbReference type="PROSITE" id="PS50928"/>
    </source>
</evidence>
<comment type="similarity">
    <text evidence="7">Belongs to the binding-protein-dependent transport system permease family.</text>
</comment>
<keyword evidence="4 7" id="KW-0812">Transmembrane</keyword>
<keyword evidence="10" id="KW-1185">Reference proteome</keyword>
<evidence type="ECO:0000256" key="1">
    <source>
        <dbReference type="ARBA" id="ARBA00004651"/>
    </source>
</evidence>
<evidence type="ECO:0000256" key="3">
    <source>
        <dbReference type="ARBA" id="ARBA00022475"/>
    </source>
</evidence>
<feature type="transmembrane region" description="Helical" evidence="7">
    <location>
        <begin position="177"/>
        <end position="202"/>
    </location>
</feature>
<name>A0ABQ5UJ69_9HYPH</name>
<evidence type="ECO:0000256" key="6">
    <source>
        <dbReference type="ARBA" id="ARBA00023136"/>
    </source>
</evidence>
<protein>
    <recommendedName>
        <fullName evidence="8">ABC transmembrane type-1 domain-containing protein</fullName>
    </recommendedName>
</protein>
<comment type="subcellular location">
    <subcellularLocation>
        <location evidence="1 7">Cell membrane</location>
        <topology evidence="1 7">Multi-pass membrane protein</topology>
    </subcellularLocation>
</comment>
<gene>
    <name evidence="9" type="ORF">GCM10007913_40240</name>
</gene>
<feature type="domain" description="ABC transmembrane type-1" evidence="8">
    <location>
        <begin position="65"/>
        <end position="256"/>
    </location>
</feature>
<feature type="transmembrane region" description="Helical" evidence="7">
    <location>
        <begin position="12"/>
        <end position="33"/>
    </location>
</feature>
<organism evidence="9 10">
    <name type="scientific">Devosia yakushimensis</name>
    <dbReference type="NCBI Taxonomy" id="470028"/>
    <lineage>
        <taxon>Bacteria</taxon>
        <taxon>Pseudomonadati</taxon>
        <taxon>Pseudomonadota</taxon>
        <taxon>Alphaproteobacteria</taxon>
        <taxon>Hyphomicrobiales</taxon>
        <taxon>Devosiaceae</taxon>
        <taxon>Devosia</taxon>
    </lineage>
</organism>
<dbReference type="PANTHER" id="PTHR43744">
    <property type="entry name" value="ABC TRANSPORTER PERMEASE PROTEIN MG189-RELATED-RELATED"/>
    <property type="match status" value="1"/>
</dbReference>
<dbReference type="PROSITE" id="PS50928">
    <property type="entry name" value="ABC_TM1"/>
    <property type="match status" value="1"/>
</dbReference>